<dbReference type="AlphaFoldDB" id="A0A1B0B2X9"/>
<evidence type="ECO:0000313" key="3">
    <source>
        <dbReference type="Proteomes" id="UP000092460"/>
    </source>
</evidence>
<keyword evidence="1" id="KW-0812">Transmembrane</keyword>
<evidence type="ECO:0000313" key="2">
    <source>
        <dbReference type="EnsemblMetazoa" id="GPPI017143-PA"/>
    </source>
</evidence>
<feature type="transmembrane region" description="Helical" evidence="1">
    <location>
        <begin position="57"/>
        <end position="78"/>
    </location>
</feature>
<keyword evidence="1" id="KW-1133">Transmembrane helix</keyword>
<dbReference type="EnsemblMetazoa" id="GPPI017143-RA">
    <property type="protein sequence ID" value="GPPI017143-PA"/>
    <property type="gene ID" value="GPPI017143"/>
</dbReference>
<organism evidence="2 3">
    <name type="scientific">Glossina palpalis gambiensis</name>
    <dbReference type="NCBI Taxonomy" id="67801"/>
    <lineage>
        <taxon>Eukaryota</taxon>
        <taxon>Metazoa</taxon>
        <taxon>Ecdysozoa</taxon>
        <taxon>Arthropoda</taxon>
        <taxon>Hexapoda</taxon>
        <taxon>Insecta</taxon>
        <taxon>Pterygota</taxon>
        <taxon>Neoptera</taxon>
        <taxon>Endopterygota</taxon>
        <taxon>Diptera</taxon>
        <taxon>Brachycera</taxon>
        <taxon>Muscomorpha</taxon>
        <taxon>Hippoboscoidea</taxon>
        <taxon>Glossinidae</taxon>
        <taxon>Glossina</taxon>
    </lineage>
</organism>
<protein>
    <submittedName>
        <fullName evidence="2">Uncharacterized protein</fullName>
    </submittedName>
</protein>
<proteinExistence type="predicted"/>
<dbReference type="VEuPathDB" id="VectorBase:GPPI017143"/>
<sequence>MEIAIARATASRQIKCTVSQIESELKKGMNDKFGNKVTTTKTTAKRRVCNSSNLTTIYIFITYSSLFSWYCLRMAAYLPTRIRQLPAKARETRAVRLLTSSMALSSQKTHRKCDFFMEDILRGVRHLPSDQFRLDMYAHPT</sequence>
<evidence type="ECO:0000256" key="1">
    <source>
        <dbReference type="SAM" id="Phobius"/>
    </source>
</evidence>
<keyword evidence="3" id="KW-1185">Reference proteome</keyword>
<dbReference type="EMBL" id="JXJN01007734">
    <property type="status" value="NOT_ANNOTATED_CDS"/>
    <property type="molecule type" value="Genomic_DNA"/>
</dbReference>
<reference evidence="3" key="1">
    <citation type="submission" date="2015-01" db="EMBL/GenBank/DDBJ databases">
        <authorList>
            <person name="Aksoy S."/>
            <person name="Warren W."/>
            <person name="Wilson R.K."/>
        </authorList>
    </citation>
    <scope>NUCLEOTIDE SEQUENCE [LARGE SCALE GENOMIC DNA]</scope>
    <source>
        <strain evidence="3">IAEA</strain>
    </source>
</reference>
<accession>A0A1B0B2X9</accession>
<reference evidence="2" key="2">
    <citation type="submission" date="2020-05" db="UniProtKB">
        <authorList>
            <consortium name="EnsemblMetazoa"/>
        </authorList>
    </citation>
    <scope>IDENTIFICATION</scope>
    <source>
        <strain evidence="2">IAEA</strain>
    </source>
</reference>
<keyword evidence="1" id="KW-0472">Membrane</keyword>
<dbReference type="Proteomes" id="UP000092460">
    <property type="component" value="Unassembled WGS sequence"/>
</dbReference>
<name>A0A1B0B2X9_9MUSC</name>